<name>A0ABW8PN45_9FLAO</name>
<sequence length="103" mass="11862">MNLQAKKLFPEVDNFDLLNHQVVTKRDLLNFGNLLLSELKNATQKEQAPQWLKSSEVRKLLKISPGTLQNLRINGTLQHTRIGGIIYYNYTDIEKLLTNPKSK</sequence>
<organism evidence="2 3">
    <name type="scientific">Flavobacterium davisii</name>
    <dbReference type="NCBI Taxonomy" id="2906077"/>
    <lineage>
        <taxon>Bacteria</taxon>
        <taxon>Pseudomonadati</taxon>
        <taxon>Bacteroidota</taxon>
        <taxon>Flavobacteriia</taxon>
        <taxon>Flavobacteriales</taxon>
        <taxon>Flavobacteriaceae</taxon>
        <taxon>Flavobacterium</taxon>
    </lineage>
</organism>
<dbReference type="SUPFAM" id="SSF46955">
    <property type="entry name" value="Putative DNA-binding domain"/>
    <property type="match status" value="1"/>
</dbReference>
<dbReference type="InterPro" id="IPR009061">
    <property type="entry name" value="DNA-bd_dom_put_sf"/>
</dbReference>
<dbReference type="PANTHER" id="PTHR34585:SF22">
    <property type="entry name" value="HELIX-TURN-HELIX DOMAIN-CONTAINING PROTEIN"/>
    <property type="match status" value="1"/>
</dbReference>
<accession>A0ABW8PN45</accession>
<comment type="caution">
    <text evidence="2">The sequence shown here is derived from an EMBL/GenBank/DDBJ whole genome shotgun (WGS) entry which is preliminary data.</text>
</comment>
<reference evidence="2 3" key="1">
    <citation type="submission" date="2024-02" db="EMBL/GenBank/DDBJ databases">
        <title>Comparative Genomic Analysis of Flavobacterium Species Causing Columnaris Disease of Freshwater Fish in Thailand: Insights into Virulence and Resistance Mechanisms.</title>
        <authorList>
            <person name="Nguyen D."/>
            <person name="Chokmangmeepisarn P."/>
            <person name="Khianchaikhan K."/>
            <person name="Morishita M."/>
            <person name="Bunnoy A."/>
            <person name="Rodkhum C."/>
        </authorList>
    </citation>
    <scope>NUCLEOTIDE SEQUENCE [LARGE SCALE GENOMIC DNA]</scope>
    <source>
        <strain evidence="2 3">KCRT2007</strain>
    </source>
</reference>
<dbReference type="EMBL" id="JAZGZR010000005">
    <property type="protein sequence ID" value="MFK7048875.1"/>
    <property type="molecule type" value="Genomic_DNA"/>
</dbReference>
<keyword evidence="3" id="KW-1185">Reference proteome</keyword>
<dbReference type="Proteomes" id="UP001621813">
    <property type="component" value="Unassembled WGS sequence"/>
</dbReference>
<evidence type="ECO:0000313" key="3">
    <source>
        <dbReference type="Proteomes" id="UP001621813"/>
    </source>
</evidence>
<evidence type="ECO:0000259" key="1">
    <source>
        <dbReference type="Pfam" id="PF12728"/>
    </source>
</evidence>
<feature type="domain" description="Helix-turn-helix" evidence="1">
    <location>
        <begin position="51"/>
        <end position="98"/>
    </location>
</feature>
<dbReference type="Pfam" id="PF12728">
    <property type="entry name" value="HTH_17"/>
    <property type="match status" value="1"/>
</dbReference>
<protein>
    <submittedName>
        <fullName evidence="2">Helix-turn-helix domain-containing protein</fullName>
    </submittedName>
</protein>
<dbReference type="InterPro" id="IPR041657">
    <property type="entry name" value="HTH_17"/>
</dbReference>
<dbReference type="PANTHER" id="PTHR34585">
    <property type="match status" value="1"/>
</dbReference>
<gene>
    <name evidence="2" type="ORF">V3Q77_03140</name>
</gene>
<evidence type="ECO:0000313" key="2">
    <source>
        <dbReference type="EMBL" id="MFK7048875.1"/>
    </source>
</evidence>
<proteinExistence type="predicted"/>
<dbReference type="RefSeq" id="WP_165624328.1">
    <property type="nucleotide sequence ID" value="NZ_JAZGZR010000005.1"/>
</dbReference>